<feature type="domain" description="Plastocyanin-like" evidence="9">
    <location>
        <begin position="97"/>
        <end position="205"/>
    </location>
</feature>
<dbReference type="CDD" id="cd13858">
    <property type="entry name" value="CuRO_1_tcLCC2_insect_like"/>
    <property type="match status" value="1"/>
</dbReference>
<protein>
    <recommendedName>
        <fullName evidence="2">ferroxidase</fullName>
        <ecNumber evidence="2">1.16.3.1</ecNumber>
    </recommendedName>
</protein>
<dbReference type="EC" id="1.16.3.1" evidence="2"/>
<reference evidence="10" key="1">
    <citation type="journal article" date="2008" name="Nature">
        <title>The amphioxus genome and the evolution of the chordate karyotype.</title>
        <authorList>
            <consortium name="US DOE Joint Genome Institute (JGI-PGF)"/>
            <person name="Putnam N.H."/>
            <person name="Butts T."/>
            <person name="Ferrier D.E.K."/>
            <person name="Furlong R.F."/>
            <person name="Hellsten U."/>
            <person name="Kawashima T."/>
            <person name="Robinson-Rechavi M."/>
            <person name="Shoguchi E."/>
            <person name="Terry A."/>
            <person name="Yu J.-K."/>
            <person name="Benito-Gutierrez E.L."/>
            <person name="Dubchak I."/>
            <person name="Garcia-Fernandez J."/>
            <person name="Gibson-Brown J.J."/>
            <person name="Grigoriev I.V."/>
            <person name="Horton A.C."/>
            <person name="de Jong P.J."/>
            <person name="Jurka J."/>
            <person name="Kapitonov V.V."/>
            <person name="Kohara Y."/>
            <person name="Kuroki Y."/>
            <person name="Lindquist E."/>
            <person name="Lucas S."/>
            <person name="Osoegawa K."/>
            <person name="Pennacchio L.A."/>
            <person name="Salamov A.A."/>
            <person name="Satou Y."/>
            <person name="Sauka-Spengler T."/>
            <person name="Schmutz J."/>
            <person name="Shin-I T."/>
            <person name="Toyoda A."/>
            <person name="Bronner-Fraser M."/>
            <person name="Fujiyama A."/>
            <person name="Holland L.Z."/>
            <person name="Holland P.W.H."/>
            <person name="Satoh N."/>
            <person name="Rokhsar D.S."/>
        </authorList>
    </citation>
    <scope>NUCLEOTIDE SEQUENCE [LARGE SCALE GENOMIC DNA]</scope>
    <source>
        <strain evidence="10">S238N-H82</strain>
        <tissue evidence="10">Testes</tissue>
    </source>
</reference>
<dbReference type="InterPro" id="IPR001117">
    <property type="entry name" value="Cu-oxidase_2nd"/>
</dbReference>
<evidence type="ECO:0000313" key="10">
    <source>
        <dbReference type="EMBL" id="EEN48221.1"/>
    </source>
</evidence>
<dbReference type="CDD" id="cd13905">
    <property type="entry name" value="CuRO_3_tcLLC2_insect_like"/>
    <property type="match status" value="1"/>
</dbReference>
<accession>C3ZH74</accession>
<keyword evidence="4" id="KW-0560">Oxidoreductase</keyword>
<evidence type="ECO:0000256" key="3">
    <source>
        <dbReference type="ARBA" id="ARBA00022723"/>
    </source>
</evidence>
<sequence>MTFQKYVIALCFIVSMVEAAQFVNFVQKPPRKDLYEFYWDVVHWETMFLYDEQNQAGTPVRLTGFNQFERRDTDRDDPTNCGKTFPMTPEEVNSVVVADGSYTRVVLANRQLPGPTIVVWKNAQVVVHVRNQLIQEGVSIHWHGITQHNTPWMDGVGGVSHCPINPGERFTYRFNASEGGTHWWHAHYGTFRTDGLYGALIVLEEEPGLPSFEREYLVLLQDWQREDSLETYLRVDWEASRFSYGYDNTNDCYYNKRQPDGTEIGPVPFVSGLINGKGRRFYDVGPEAEDPNVPLDLFAVRSGLRYRFRVISAAMIYAFRVSIDQHELTMIATDGNRISEQRAESFIINTGERYDFYITANQQENNYWIRANTLEEKDIYGNTAPTHSIKAILHYSSAQMNQDPSSTRRACTDSNICTVVNCPFQNYRSSAFTRCVNVHQLRSAQPQTVPQFDSAEPEKWEEHFINFHFAGNELDGAQRSSVNGHRFIPPSAPPSTYQSKAMASYMYVFIGASFLSIVCWLQVDRKGLGLTPCLDSECGGDKFCECSYNINIAKDNVVQLVLYNMGAGGSINGTAHPVHIHGHHFYVLDMGFPKYDSNGVYKSQNTDINCGALENCNARSWMNVSWSNGNKPGLNMENPPLKDTVIVPVGGYVVLRFLADNPGWWFVHCHIEIHQVEGMAMMIREGTEGQMNPPPPGFPTCGGFDWSSDEFKKAQKGYGGSSDNNSCSGFAMVVAPDDSPAPFAGTFTDYYSSVT</sequence>
<dbReference type="CDD" id="cd13884">
    <property type="entry name" value="CuRO_2_tcLCC_insect_like"/>
    <property type="match status" value="1"/>
</dbReference>
<dbReference type="PROSITE" id="PS00080">
    <property type="entry name" value="MULTICOPPER_OXIDASE2"/>
    <property type="match status" value="1"/>
</dbReference>
<dbReference type="Pfam" id="PF07731">
    <property type="entry name" value="Cu-oxidase_2"/>
    <property type="match status" value="1"/>
</dbReference>
<evidence type="ECO:0000256" key="4">
    <source>
        <dbReference type="ARBA" id="ARBA00023002"/>
    </source>
</evidence>
<dbReference type="InterPro" id="IPR033138">
    <property type="entry name" value="Cu_oxidase_CS"/>
</dbReference>
<organism>
    <name type="scientific">Branchiostoma floridae</name>
    <name type="common">Florida lancelet</name>
    <name type="synonym">Amphioxus</name>
    <dbReference type="NCBI Taxonomy" id="7739"/>
    <lineage>
        <taxon>Eukaryota</taxon>
        <taxon>Metazoa</taxon>
        <taxon>Chordata</taxon>
        <taxon>Cephalochordata</taxon>
        <taxon>Leptocardii</taxon>
        <taxon>Amphioxiformes</taxon>
        <taxon>Branchiostomatidae</taxon>
        <taxon>Branchiostoma</taxon>
    </lineage>
</organism>
<dbReference type="Pfam" id="PF00394">
    <property type="entry name" value="Cu-oxidase"/>
    <property type="match status" value="1"/>
</dbReference>
<dbReference type="AlphaFoldDB" id="C3ZH74"/>
<dbReference type="InterPro" id="IPR011706">
    <property type="entry name" value="Cu-oxidase_C"/>
</dbReference>
<dbReference type="InterPro" id="IPR008972">
    <property type="entry name" value="Cupredoxin"/>
</dbReference>
<dbReference type="InterPro" id="IPR011707">
    <property type="entry name" value="Cu-oxidase-like_N"/>
</dbReference>
<dbReference type="PROSITE" id="PS00079">
    <property type="entry name" value="MULTICOPPER_OXIDASE1"/>
    <property type="match status" value="1"/>
</dbReference>
<dbReference type="GO" id="GO:0004322">
    <property type="term" value="F:ferroxidase activity"/>
    <property type="evidence" value="ECO:0007669"/>
    <property type="project" value="UniProtKB-EC"/>
</dbReference>
<comment type="similarity">
    <text evidence="1">Belongs to the multicopper oxidase family.</text>
</comment>
<dbReference type="eggNOG" id="KOG1263">
    <property type="taxonomic scope" value="Eukaryota"/>
</dbReference>
<feature type="domain" description="Plastocyanin-like" evidence="8">
    <location>
        <begin position="539"/>
        <end position="686"/>
    </location>
</feature>
<keyword evidence="5" id="KW-0186">Copper</keyword>
<dbReference type="FunFam" id="2.60.40.420:FF:000154">
    <property type="entry name" value="Uncharacterized protein"/>
    <property type="match status" value="1"/>
</dbReference>
<feature type="domain" description="Plastocyanin-like" evidence="7">
    <location>
        <begin position="262"/>
        <end position="397"/>
    </location>
</feature>
<dbReference type="PANTHER" id="PTHR11709:SF394">
    <property type="entry name" value="FI03373P-RELATED"/>
    <property type="match status" value="1"/>
</dbReference>
<feature type="signal peptide" evidence="6">
    <location>
        <begin position="1"/>
        <end position="19"/>
    </location>
</feature>
<evidence type="ECO:0000259" key="8">
    <source>
        <dbReference type="Pfam" id="PF07731"/>
    </source>
</evidence>
<dbReference type="Gene3D" id="2.60.40.420">
    <property type="entry name" value="Cupredoxins - blue copper proteins"/>
    <property type="match status" value="3"/>
</dbReference>
<evidence type="ECO:0000256" key="1">
    <source>
        <dbReference type="ARBA" id="ARBA00010609"/>
    </source>
</evidence>
<evidence type="ECO:0000256" key="5">
    <source>
        <dbReference type="ARBA" id="ARBA00023008"/>
    </source>
</evidence>
<name>C3ZH74_BRAFL</name>
<dbReference type="InterPro" id="IPR002355">
    <property type="entry name" value="Cu_oxidase_Cu_BS"/>
</dbReference>
<evidence type="ECO:0000259" key="7">
    <source>
        <dbReference type="Pfam" id="PF00394"/>
    </source>
</evidence>
<evidence type="ECO:0000256" key="2">
    <source>
        <dbReference type="ARBA" id="ARBA00013107"/>
    </source>
</evidence>
<keyword evidence="3" id="KW-0479">Metal-binding</keyword>
<feature type="chain" id="PRO_5002934806" description="ferroxidase" evidence="6">
    <location>
        <begin position="20"/>
        <end position="755"/>
    </location>
</feature>
<gene>
    <name evidence="10" type="ORF">BRAFLDRAFT_84639</name>
</gene>
<dbReference type="GO" id="GO:0005507">
    <property type="term" value="F:copper ion binding"/>
    <property type="evidence" value="ECO:0007669"/>
    <property type="project" value="InterPro"/>
</dbReference>
<dbReference type="Pfam" id="PF07732">
    <property type="entry name" value="Cu-oxidase_3"/>
    <property type="match status" value="1"/>
</dbReference>
<dbReference type="SUPFAM" id="SSF49503">
    <property type="entry name" value="Cupredoxins"/>
    <property type="match status" value="3"/>
</dbReference>
<dbReference type="InParanoid" id="C3ZH74"/>
<dbReference type="FunFam" id="2.60.40.420:FF:000100">
    <property type="entry name" value="Uncharacterized protein"/>
    <property type="match status" value="1"/>
</dbReference>
<proteinExistence type="inferred from homology"/>
<keyword evidence="6" id="KW-0732">Signal</keyword>
<dbReference type="EMBL" id="GG666621">
    <property type="protein sequence ID" value="EEN48221.1"/>
    <property type="molecule type" value="Genomic_DNA"/>
</dbReference>
<evidence type="ECO:0000259" key="9">
    <source>
        <dbReference type="Pfam" id="PF07732"/>
    </source>
</evidence>
<dbReference type="PANTHER" id="PTHR11709">
    <property type="entry name" value="MULTI-COPPER OXIDASE"/>
    <property type="match status" value="1"/>
</dbReference>
<evidence type="ECO:0000256" key="6">
    <source>
        <dbReference type="SAM" id="SignalP"/>
    </source>
</evidence>
<dbReference type="InterPro" id="IPR045087">
    <property type="entry name" value="Cu-oxidase_fam"/>
</dbReference>